<dbReference type="Gene3D" id="3.40.50.1820">
    <property type="entry name" value="alpha/beta hydrolase"/>
    <property type="match status" value="1"/>
</dbReference>
<gene>
    <name evidence="2" type="ORF">DI536_36995</name>
</gene>
<evidence type="ECO:0000313" key="3">
    <source>
        <dbReference type="Proteomes" id="UP000249061"/>
    </source>
</evidence>
<feature type="signal peptide" evidence="1">
    <location>
        <begin position="1"/>
        <end position="23"/>
    </location>
</feature>
<feature type="chain" id="PRO_5016179492" evidence="1">
    <location>
        <begin position="24"/>
        <end position="86"/>
    </location>
</feature>
<name>A0A2W5UXI3_9BACT</name>
<dbReference type="SUPFAM" id="SSF53474">
    <property type="entry name" value="alpha/beta-Hydrolases"/>
    <property type="match status" value="1"/>
</dbReference>
<organism evidence="2 3">
    <name type="scientific">Archangium gephyra</name>
    <dbReference type="NCBI Taxonomy" id="48"/>
    <lineage>
        <taxon>Bacteria</taxon>
        <taxon>Pseudomonadati</taxon>
        <taxon>Myxococcota</taxon>
        <taxon>Myxococcia</taxon>
        <taxon>Myxococcales</taxon>
        <taxon>Cystobacterineae</taxon>
        <taxon>Archangiaceae</taxon>
        <taxon>Archangium</taxon>
    </lineage>
</organism>
<dbReference type="EMBL" id="QFQP01000197">
    <property type="protein sequence ID" value="PZR02441.1"/>
    <property type="molecule type" value="Genomic_DNA"/>
</dbReference>
<keyword evidence="1" id="KW-0732">Signal</keyword>
<dbReference type="InterPro" id="IPR029058">
    <property type="entry name" value="AB_hydrolase_fold"/>
</dbReference>
<dbReference type="Proteomes" id="UP000249061">
    <property type="component" value="Unassembled WGS sequence"/>
</dbReference>
<reference evidence="2 3" key="1">
    <citation type="submission" date="2017-08" db="EMBL/GenBank/DDBJ databases">
        <title>Infants hospitalized years apart are colonized by the same room-sourced microbial strains.</title>
        <authorList>
            <person name="Brooks B."/>
            <person name="Olm M.R."/>
            <person name="Firek B.A."/>
            <person name="Baker R."/>
            <person name="Thomas B.C."/>
            <person name="Morowitz M.J."/>
            <person name="Banfield J.F."/>
        </authorList>
    </citation>
    <scope>NUCLEOTIDE SEQUENCE [LARGE SCALE GENOMIC DNA]</scope>
    <source>
        <strain evidence="2">S2_003_000_R2_14</strain>
    </source>
</reference>
<evidence type="ECO:0000313" key="2">
    <source>
        <dbReference type="EMBL" id="PZR02441.1"/>
    </source>
</evidence>
<protein>
    <submittedName>
        <fullName evidence="2">X-Pro dipeptidyl-peptidase</fullName>
    </submittedName>
</protein>
<accession>A0A2W5UXI3</accession>
<evidence type="ECO:0000256" key="1">
    <source>
        <dbReference type="SAM" id="SignalP"/>
    </source>
</evidence>
<sequence>MTRSVCRGLLAVVLLVFSSVAFAAGYSKTYERIRSWDGTELGALVLVPQGQGSGPFPLIVMPASWALPNLEYVGCASQLASNGYVV</sequence>
<comment type="caution">
    <text evidence="2">The sequence shown here is derived from an EMBL/GenBank/DDBJ whole genome shotgun (WGS) entry which is preliminary data.</text>
</comment>
<proteinExistence type="predicted"/>
<feature type="non-terminal residue" evidence="2">
    <location>
        <position position="86"/>
    </location>
</feature>
<dbReference type="AlphaFoldDB" id="A0A2W5UXI3"/>